<comment type="caution">
    <text evidence="1">The sequence shown here is derived from an EMBL/GenBank/DDBJ whole genome shotgun (WGS) entry which is preliminary data.</text>
</comment>
<dbReference type="OrthoDB" id="7877350at2"/>
<dbReference type="EMBL" id="JFKC01000010">
    <property type="protein sequence ID" value="OSQ50610.1"/>
    <property type="molecule type" value="Genomic_DNA"/>
</dbReference>
<name>A0A1X4NK35_9RHOB</name>
<sequence>MTYFSDHDVHTGPLMHWIRIAAEKLTLFRERDTADTHLAQHIERLALSAPHVLEDIGFERDERASSAVQTVWRRGRVQVTVTQGAATVTLHVG</sequence>
<accession>A0A1X4NK35</accession>
<evidence type="ECO:0000313" key="1">
    <source>
        <dbReference type="EMBL" id="OSQ50610.1"/>
    </source>
</evidence>
<reference evidence="1 2" key="1">
    <citation type="submission" date="2014-03" db="EMBL/GenBank/DDBJ databases">
        <title>The draft genome sequence of Marivita geojedonensis KCTC 23882.</title>
        <authorList>
            <person name="Lai Q."/>
            <person name="Shao Z."/>
        </authorList>
    </citation>
    <scope>NUCLEOTIDE SEQUENCE [LARGE SCALE GENOMIC DNA]</scope>
    <source>
        <strain evidence="1 2">DPG-138</strain>
    </source>
</reference>
<keyword evidence="2" id="KW-1185">Reference proteome</keyword>
<gene>
    <name evidence="1" type="ORF">MGEO_11450</name>
</gene>
<protein>
    <submittedName>
        <fullName evidence="1">Uncharacterized protein</fullName>
    </submittedName>
</protein>
<dbReference type="AlphaFoldDB" id="A0A1X4NK35"/>
<dbReference type="Proteomes" id="UP000193926">
    <property type="component" value="Unassembled WGS sequence"/>
</dbReference>
<organism evidence="1 2">
    <name type="scientific">Marivita geojedonensis</name>
    <dbReference type="NCBI Taxonomy" id="1123756"/>
    <lineage>
        <taxon>Bacteria</taxon>
        <taxon>Pseudomonadati</taxon>
        <taxon>Pseudomonadota</taxon>
        <taxon>Alphaproteobacteria</taxon>
        <taxon>Rhodobacterales</taxon>
        <taxon>Roseobacteraceae</taxon>
        <taxon>Marivita</taxon>
    </lineage>
</organism>
<proteinExistence type="predicted"/>
<dbReference type="RefSeq" id="WP_085637511.1">
    <property type="nucleotide sequence ID" value="NZ_JFKC01000010.1"/>
</dbReference>
<evidence type="ECO:0000313" key="2">
    <source>
        <dbReference type="Proteomes" id="UP000193926"/>
    </source>
</evidence>